<protein>
    <recommendedName>
        <fullName evidence="4">Glycosyltransferase RgtA/B/C/D-like domain-containing protein</fullName>
    </recommendedName>
</protein>
<proteinExistence type="predicted"/>
<keyword evidence="1" id="KW-1133">Transmembrane helix</keyword>
<feature type="transmembrane region" description="Helical" evidence="1">
    <location>
        <begin position="176"/>
        <end position="194"/>
    </location>
</feature>
<keyword evidence="1" id="KW-0812">Transmembrane</keyword>
<gene>
    <name evidence="2" type="ORF">GH811_09935</name>
</gene>
<comment type="caution">
    <text evidence="2">The sequence shown here is derived from an EMBL/GenBank/DDBJ whole genome shotgun (WGS) entry which is preliminary data.</text>
</comment>
<accession>A0ABR6YXL9</accession>
<evidence type="ECO:0000256" key="1">
    <source>
        <dbReference type="SAM" id="Phobius"/>
    </source>
</evidence>
<feature type="transmembrane region" description="Helical" evidence="1">
    <location>
        <begin position="94"/>
        <end position="115"/>
    </location>
</feature>
<feature type="transmembrane region" description="Helical" evidence="1">
    <location>
        <begin position="535"/>
        <end position="556"/>
    </location>
</feature>
<evidence type="ECO:0000313" key="3">
    <source>
        <dbReference type="Proteomes" id="UP000622405"/>
    </source>
</evidence>
<feature type="transmembrane region" description="Helical" evidence="1">
    <location>
        <begin position="122"/>
        <end position="140"/>
    </location>
</feature>
<feature type="transmembrane region" description="Helical" evidence="1">
    <location>
        <begin position="152"/>
        <end position="169"/>
    </location>
</feature>
<dbReference type="EMBL" id="WJBE01000007">
    <property type="protein sequence ID" value="MBC3899936.1"/>
    <property type="molecule type" value="Genomic_DNA"/>
</dbReference>
<dbReference type="RefSeq" id="WP_186894315.1">
    <property type="nucleotide sequence ID" value="NZ_WJBE01000007.1"/>
</dbReference>
<evidence type="ECO:0000313" key="2">
    <source>
        <dbReference type="EMBL" id="MBC3899936.1"/>
    </source>
</evidence>
<organism evidence="2 3">
    <name type="scientific">Acetobacterium malicum</name>
    <dbReference type="NCBI Taxonomy" id="52692"/>
    <lineage>
        <taxon>Bacteria</taxon>
        <taxon>Bacillati</taxon>
        <taxon>Bacillota</taxon>
        <taxon>Clostridia</taxon>
        <taxon>Eubacteriales</taxon>
        <taxon>Eubacteriaceae</taxon>
        <taxon>Acetobacterium</taxon>
    </lineage>
</organism>
<feature type="transmembrane region" description="Helical" evidence="1">
    <location>
        <begin position="200"/>
        <end position="220"/>
    </location>
</feature>
<feature type="transmembrane region" description="Helical" evidence="1">
    <location>
        <begin position="503"/>
        <end position="523"/>
    </location>
</feature>
<keyword evidence="3" id="KW-1185">Reference proteome</keyword>
<sequence length="578" mass="65360">MASTVSEAEKNRLQRFFNRNRLVIFMISFIVIKQLLVIGIPLFAHAGAGHDDRLMINMADSLINGEWLGEYSEKTLVKGLFFPFFLAVNHLFGIPYSLSIPGIYSIGCMIFVFGIKKLFPTELPLFIIFLALLFNPISFADETFLRVYRNSLTATQALIISGSMFAVYLNRFEKTWIQLLWAICGGLGLASLWHTREDGIWIIPLVLGVIVITGIVIIARKERPLKERVKKSIITVVPVVILILSTIIISSINYAYYGIYTTNELNNSNFTKAIKIIYSVQPSEEVTRASVPRSTMTKIYEVSPTLNHIKIELEASLDRWSWYEKDAKVRQVEDGFFFWALREAVANAGYYENAVKADDFYKNVAQELEAGFANGELERRPTMPSALMSPWRDEFSQELPIAFLKTVNYVVSFEAIKTSITDSIDDGKSGVLLFEEITNDQARINGEPISLSDQIRIALLNGVTGIYRIIGAVAFIAALLAYGLISVFILMKKLRNKYELMDCWLVLSALLFSTCVLAGGVAYTDISAYVAISYWYLAGAYPLIIAFNVIALYKITEIFVKVRYKKTKTEKELRLREQ</sequence>
<keyword evidence="1" id="KW-0472">Membrane</keyword>
<feature type="transmembrane region" description="Helical" evidence="1">
    <location>
        <begin position="232"/>
        <end position="257"/>
    </location>
</feature>
<name>A0ABR6YXL9_9FIRM</name>
<reference evidence="2 3" key="1">
    <citation type="journal article" date="2020" name="mSystems">
        <title>Defining Genomic and Predicted Metabolic Features of the Acetobacterium Genus.</title>
        <authorList>
            <person name="Ross D.E."/>
            <person name="Marshall C.W."/>
            <person name="Gulliver D."/>
            <person name="May H.D."/>
            <person name="Norman R.S."/>
        </authorList>
    </citation>
    <scope>NUCLEOTIDE SEQUENCE [LARGE SCALE GENOMIC DNA]</scope>
    <source>
        <strain evidence="2 3">DSM 4132</strain>
    </source>
</reference>
<feature type="transmembrane region" description="Helical" evidence="1">
    <location>
        <begin position="466"/>
        <end position="491"/>
    </location>
</feature>
<dbReference type="Proteomes" id="UP000622405">
    <property type="component" value="Unassembled WGS sequence"/>
</dbReference>
<evidence type="ECO:0008006" key="4">
    <source>
        <dbReference type="Google" id="ProtNLM"/>
    </source>
</evidence>
<feature type="transmembrane region" description="Helical" evidence="1">
    <location>
        <begin position="22"/>
        <end position="44"/>
    </location>
</feature>